<dbReference type="GO" id="GO:0030552">
    <property type="term" value="F:cAMP binding"/>
    <property type="evidence" value="ECO:0007669"/>
    <property type="project" value="UniProtKB-KW"/>
</dbReference>
<gene>
    <name evidence="6" type="ORF">ACJMK2_023659</name>
</gene>
<dbReference type="InterPro" id="IPR000595">
    <property type="entry name" value="cNMP-bd_dom"/>
</dbReference>
<proteinExistence type="inferred from homology"/>
<name>A0ABD3T5R2_SINWO</name>
<sequence length="851" mass="98721">MPSKHLQEFVNLISKHPSLRDIRDIEEVTPWLRKESALLKNLESDVLVDIVKHGSYIFTKKDSTFFRQGEYNRHLSGEKRFFIILYGAAALYIDPSIKSMPPTQAPSPYKQTKTPSSFEASASRTNTSGHLTSLQGLVDISQRDEYSRPVSEISLELQEQIRSGRSTPQDEDETLKKNTVSDLTKRVMVTVNKLQSPRPTYGRLVVKYGRGKYFGEAIVVNDSGQVTASVVAEEDCDVLVLEEDLFNRTIKEHLDKEARELSDFVDNHPFFCHLHREVKNGLQIALRRETKPANTFIVKQGNPVKKIYFIINGLAEMIAEPYAHRKQYPHLWPFETSTDVYFNEFEWLRDSRRRTFIKKYEEVEKVQRHRSDLIATRKHFRLCFVQGREVIGETEVMLNLRTSMQSVRCATTTEVYVLPLRNFKRLIRRKTSEICELIHAYIHTKLTVRLQNPVSSKIPLMTSLLQMVTKEMRTKSLKYMTVNTQKIAKREAEMLNLLEWFKVGKAPLVPPLDPTIMELKEAIKRKARMREKLKKLENAEPYYRPGRTNLREARAPKSVLQLKAMTLLDDSELQEVLKVEVSSFKHADEMNKFLRRFSVRSSLLSSEISSYASTVAQEKLSALEYHEKSNHLIAKFKTLLAADRMTKMTRDESIMSEVLFDTPRTKVICGLESDVESSSEEMDYEKQSEEDDDDDEEEDLESEEDEDDVDEEEEDLTIIEEEDIDDNASRGSHSSACSQPRTRRTRFKLPRMNFREDRGMTPRALEDRIKDFHLKYGGTEAAIKSLPSLRSYQESKDKRERPLPGGKVFVTKTKCVSCASDIKLKDHEHVHCHIIDFPISRIRRFRRLMPR</sequence>
<dbReference type="AlphaFoldDB" id="A0ABD3T5R2"/>
<feature type="domain" description="Cyclic nucleotide-binding" evidence="5">
    <location>
        <begin position="203"/>
        <end position="267"/>
    </location>
</feature>
<feature type="region of interest" description="Disordered" evidence="4">
    <location>
        <begin position="102"/>
        <end position="129"/>
    </location>
</feature>
<reference evidence="6 7" key="1">
    <citation type="submission" date="2024-11" db="EMBL/GenBank/DDBJ databases">
        <title>Chromosome-level genome assembly of the freshwater bivalve Anodonta woodiana.</title>
        <authorList>
            <person name="Chen X."/>
        </authorList>
    </citation>
    <scope>NUCLEOTIDE SEQUENCE [LARGE SCALE GENOMIC DNA]</scope>
    <source>
        <strain evidence="6">MN2024</strain>
        <tissue evidence="6">Gills</tissue>
    </source>
</reference>
<keyword evidence="3" id="KW-0114">cAMP</keyword>
<dbReference type="Gene3D" id="2.60.120.10">
    <property type="entry name" value="Jelly Rolls"/>
    <property type="match status" value="2"/>
</dbReference>
<feature type="domain" description="Cyclic nucleotide-binding" evidence="5">
    <location>
        <begin position="270"/>
        <end position="364"/>
    </location>
</feature>
<feature type="compositionally biased region" description="Acidic residues" evidence="4">
    <location>
        <begin position="673"/>
        <end position="726"/>
    </location>
</feature>
<keyword evidence="7" id="KW-1185">Reference proteome</keyword>
<accession>A0ABD3T5R2</accession>
<evidence type="ECO:0000256" key="4">
    <source>
        <dbReference type="SAM" id="MobiDB-lite"/>
    </source>
</evidence>
<dbReference type="EMBL" id="JBJQND010000019">
    <property type="protein sequence ID" value="KAL3831971.1"/>
    <property type="molecule type" value="Genomic_DNA"/>
</dbReference>
<keyword evidence="2" id="KW-0547">Nucleotide-binding</keyword>
<dbReference type="InterPro" id="IPR018490">
    <property type="entry name" value="cNMP-bd_dom_sf"/>
</dbReference>
<evidence type="ECO:0000256" key="2">
    <source>
        <dbReference type="ARBA" id="ARBA00022566"/>
    </source>
</evidence>
<comment type="similarity">
    <text evidence="1">Belongs to the cAMP-dependent kinase regulatory chain family.</text>
</comment>
<dbReference type="Proteomes" id="UP001634394">
    <property type="component" value="Unassembled WGS sequence"/>
</dbReference>
<dbReference type="PANTHER" id="PTHR11635">
    <property type="entry name" value="CAMP-DEPENDENT PROTEIN KINASE REGULATORY CHAIN"/>
    <property type="match status" value="1"/>
</dbReference>
<evidence type="ECO:0000256" key="1">
    <source>
        <dbReference type="ARBA" id="ARBA00005753"/>
    </source>
</evidence>
<dbReference type="InterPro" id="IPR050503">
    <property type="entry name" value="cAMP-dep_PK_reg_su-like"/>
</dbReference>
<evidence type="ECO:0000313" key="6">
    <source>
        <dbReference type="EMBL" id="KAL3831971.1"/>
    </source>
</evidence>
<comment type="caution">
    <text evidence="6">The sequence shown here is derived from an EMBL/GenBank/DDBJ whole genome shotgun (WGS) entry which is preliminary data.</text>
</comment>
<evidence type="ECO:0000313" key="7">
    <source>
        <dbReference type="Proteomes" id="UP001634394"/>
    </source>
</evidence>
<dbReference type="PANTHER" id="PTHR11635:SF152">
    <property type="entry name" value="CAMP-DEPENDENT PROTEIN KINASE TYPE I REGULATORY SUBUNIT-RELATED"/>
    <property type="match status" value="1"/>
</dbReference>
<protein>
    <recommendedName>
        <fullName evidence="5">Cyclic nucleotide-binding domain-containing protein</fullName>
    </recommendedName>
</protein>
<keyword evidence="2" id="KW-0116">cAMP-binding</keyword>
<feature type="region of interest" description="Disordered" evidence="4">
    <location>
        <begin position="672"/>
        <end position="743"/>
    </location>
</feature>
<dbReference type="PROSITE" id="PS50042">
    <property type="entry name" value="CNMP_BINDING_3"/>
    <property type="match status" value="2"/>
</dbReference>
<feature type="compositionally biased region" description="Polar residues" evidence="4">
    <location>
        <begin position="109"/>
        <end position="129"/>
    </location>
</feature>
<dbReference type="InterPro" id="IPR014710">
    <property type="entry name" value="RmlC-like_jellyroll"/>
</dbReference>
<organism evidence="6 7">
    <name type="scientific">Sinanodonta woodiana</name>
    <name type="common">Chinese pond mussel</name>
    <name type="synonym">Anodonta woodiana</name>
    <dbReference type="NCBI Taxonomy" id="1069815"/>
    <lineage>
        <taxon>Eukaryota</taxon>
        <taxon>Metazoa</taxon>
        <taxon>Spiralia</taxon>
        <taxon>Lophotrochozoa</taxon>
        <taxon>Mollusca</taxon>
        <taxon>Bivalvia</taxon>
        <taxon>Autobranchia</taxon>
        <taxon>Heteroconchia</taxon>
        <taxon>Palaeoheterodonta</taxon>
        <taxon>Unionida</taxon>
        <taxon>Unionoidea</taxon>
        <taxon>Unionidae</taxon>
        <taxon>Unioninae</taxon>
        <taxon>Sinanodonta</taxon>
    </lineage>
</organism>
<evidence type="ECO:0000259" key="5">
    <source>
        <dbReference type="PROSITE" id="PS50042"/>
    </source>
</evidence>
<dbReference type="SUPFAM" id="SSF51206">
    <property type="entry name" value="cAMP-binding domain-like"/>
    <property type="match status" value="2"/>
</dbReference>
<evidence type="ECO:0000256" key="3">
    <source>
        <dbReference type="ARBA" id="ARBA00023149"/>
    </source>
</evidence>
<feature type="compositionally biased region" description="Polar residues" evidence="4">
    <location>
        <begin position="729"/>
        <end position="740"/>
    </location>
</feature>